<proteinExistence type="predicted"/>
<dbReference type="RefSeq" id="WP_239795761.1">
    <property type="nucleotide sequence ID" value="NZ_OU912926.1"/>
</dbReference>
<dbReference type="InterPro" id="IPR011006">
    <property type="entry name" value="CheY-like_superfamily"/>
</dbReference>
<dbReference type="CDD" id="cd00156">
    <property type="entry name" value="REC"/>
    <property type="match status" value="1"/>
</dbReference>
<protein>
    <submittedName>
        <fullName evidence="3">Chemotaxis protein CheY</fullName>
    </submittedName>
</protein>
<sequence length="129" mass="14134">MEKLKKLSVIVVDDDNMMREMLKYILRSEDYPVIGEASNGQDAIALCAKQKPGLVLLDINMPKMDGMQVLEGIRKISPATIVLMVSAEATMNKVHEAIEKGADGFVVKPLNSASVLDKIAMCIERKGSQ</sequence>
<keyword evidence="1" id="KW-0597">Phosphoprotein</keyword>
<dbReference type="InterPro" id="IPR052048">
    <property type="entry name" value="ST_Response_Regulator"/>
</dbReference>
<dbReference type="InterPro" id="IPR001789">
    <property type="entry name" value="Sig_transdc_resp-reg_receiver"/>
</dbReference>
<dbReference type="EMBL" id="OU912926">
    <property type="protein sequence ID" value="CAG9931690.1"/>
    <property type="molecule type" value="Genomic_DNA"/>
</dbReference>
<dbReference type="SMART" id="SM00448">
    <property type="entry name" value="REC"/>
    <property type="match status" value="1"/>
</dbReference>
<evidence type="ECO:0000313" key="4">
    <source>
        <dbReference type="Proteomes" id="UP000839052"/>
    </source>
</evidence>
<dbReference type="PANTHER" id="PTHR43228">
    <property type="entry name" value="TWO-COMPONENT RESPONSE REGULATOR"/>
    <property type="match status" value="1"/>
</dbReference>
<keyword evidence="4" id="KW-1185">Reference proteome</keyword>
<feature type="modified residue" description="4-aspartylphosphate" evidence="1">
    <location>
        <position position="58"/>
    </location>
</feature>
<evidence type="ECO:0000259" key="2">
    <source>
        <dbReference type="PROSITE" id="PS50110"/>
    </source>
</evidence>
<evidence type="ECO:0000256" key="1">
    <source>
        <dbReference type="PROSITE-ProRule" id="PRU00169"/>
    </source>
</evidence>
<accession>A0ABM8YW31</accession>
<feature type="domain" description="Response regulatory" evidence="2">
    <location>
        <begin position="8"/>
        <end position="123"/>
    </location>
</feature>
<evidence type="ECO:0000313" key="3">
    <source>
        <dbReference type="EMBL" id="CAG9931690.1"/>
    </source>
</evidence>
<gene>
    <name evidence="3" type="primary">cheY</name>
    <name evidence="3" type="ORF">NTG6680_0437</name>
</gene>
<name>A0ABM8YW31_9PROT</name>
<dbReference type="Pfam" id="PF00072">
    <property type="entry name" value="Response_reg"/>
    <property type="match status" value="1"/>
</dbReference>
<dbReference type="PANTHER" id="PTHR43228:SF1">
    <property type="entry name" value="TWO-COMPONENT RESPONSE REGULATOR ARR22"/>
    <property type="match status" value="1"/>
</dbReference>
<dbReference type="PROSITE" id="PS50110">
    <property type="entry name" value="RESPONSE_REGULATORY"/>
    <property type="match status" value="1"/>
</dbReference>
<reference evidence="3 4" key="1">
    <citation type="submission" date="2021-10" db="EMBL/GenBank/DDBJ databases">
        <authorList>
            <person name="Koch H."/>
        </authorList>
    </citation>
    <scope>NUCLEOTIDE SEQUENCE [LARGE SCALE GENOMIC DNA]</scope>
    <source>
        <strain evidence="3">6680</strain>
    </source>
</reference>
<organism evidence="3 4">
    <name type="scientific">Candidatus Nitrotoga arctica</name>
    <dbReference type="NCBI Taxonomy" id="453162"/>
    <lineage>
        <taxon>Bacteria</taxon>
        <taxon>Pseudomonadati</taxon>
        <taxon>Pseudomonadota</taxon>
        <taxon>Betaproteobacteria</taxon>
        <taxon>Nitrosomonadales</taxon>
        <taxon>Gallionellaceae</taxon>
        <taxon>Candidatus Nitrotoga</taxon>
    </lineage>
</organism>
<dbReference type="Proteomes" id="UP000839052">
    <property type="component" value="Chromosome"/>
</dbReference>
<dbReference type="Gene3D" id="3.40.50.2300">
    <property type="match status" value="1"/>
</dbReference>
<dbReference type="SUPFAM" id="SSF52172">
    <property type="entry name" value="CheY-like"/>
    <property type="match status" value="1"/>
</dbReference>